<comment type="subcellular location">
    <subcellularLocation>
        <location evidence="1">Periplasm</location>
    </subcellularLocation>
</comment>
<feature type="domain" description="SsuA/THI5-like" evidence="4">
    <location>
        <begin position="51"/>
        <end position="255"/>
    </location>
</feature>
<evidence type="ECO:0000313" key="6">
    <source>
        <dbReference type="Proteomes" id="UP000185744"/>
    </source>
</evidence>
<evidence type="ECO:0000259" key="4">
    <source>
        <dbReference type="Pfam" id="PF09084"/>
    </source>
</evidence>
<accession>A0A1Q6DU47</accession>
<evidence type="ECO:0000256" key="3">
    <source>
        <dbReference type="ARBA" id="ARBA00022729"/>
    </source>
</evidence>
<sequence>MELNNLSRRDFLKLSGTSIAAASLGPLSGCISNEKTAMKLGYQPPALGQQAPYQVMKHKNYTDKYNFDIKPTKCTWGAEVVQAYARGAINIGQSGNFPALTVLSKNIDTTIIGNYDLGKKVYAFATTETSDVNINNLKGKTIAFPTGSTAEWFIREVIQDKTDLSFKDVEFMNSGPQNAVVSLSQGTADAAVFWHPWIERAEEDVGIDILSWGYGTDYYLLSPIYVRDSYLENHEDTVQNYMNAMVRALKYIHNNVDQVAEWISNAESGQVDKPLAKRALNVVLGRTEVGNEDGFVPWHSEYDQILQRAADFRRNKMSKDFPELDVTKYIETKYTKKAIQKEAPDLFGDIEI</sequence>
<dbReference type="GO" id="GO:0042597">
    <property type="term" value="C:periplasmic space"/>
    <property type="evidence" value="ECO:0007669"/>
    <property type="project" value="UniProtKB-SubCell"/>
</dbReference>
<dbReference type="PROSITE" id="PS51318">
    <property type="entry name" value="TAT"/>
    <property type="match status" value="1"/>
</dbReference>
<protein>
    <submittedName>
        <fullName evidence="5">ABC-type nitrate/sulfonate/bicarbonate transport system periplasmic component</fullName>
    </submittedName>
</protein>
<dbReference type="InterPro" id="IPR006311">
    <property type="entry name" value="TAT_signal"/>
</dbReference>
<keyword evidence="3" id="KW-0732">Signal</keyword>
<name>A0A1Q6DU47_METT1</name>
<organism evidence="5 6">
    <name type="scientific">Methanohalarchaeum thermophilum</name>
    <dbReference type="NCBI Taxonomy" id="1903181"/>
    <lineage>
        <taxon>Archaea</taxon>
        <taxon>Methanobacteriati</taxon>
        <taxon>Methanobacteriota</taxon>
        <taxon>Methanonatronarchaeia</taxon>
        <taxon>Methanonatronarchaeales</taxon>
        <taxon>Methanonatronarchaeaceae</taxon>
        <taxon>Candidatus Methanohalarchaeum</taxon>
    </lineage>
</organism>
<dbReference type="NCBIfam" id="TIGR01409">
    <property type="entry name" value="TAT_signal_seq"/>
    <property type="match status" value="1"/>
</dbReference>
<evidence type="ECO:0000256" key="1">
    <source>
        <dbReference type="ARBA" id="ARBA00004418"/>
    </source>
</evidence>
<dbReference type="EMBL" id="MSDW01000001">
    <property type="protein sequence ID" value="OKY77884.1"/>
    <property type="molecule type" value="Genomic_DNA"/>
</dbReference>
<proteinExistence type="inferred from homology"/>
<dbReference type="Pfam" id="PF09084">
    <property type="entry name" value="NMT1"/>
    <property type="match status" value="1"/>
</dbReference>
<comment type="similarity">
    <text evidence="2">Belongs to the bacterial solute-binding protein SsuA/TauA family.</text>
</comment>
<dbReference type="AlphaFoldDB" id="A0A1Q6DU47"/>
<evidence type="ECO:0000313" key="5">
    <source>
        <dbReference type="EMBL" id="OKY77884.1"/>
    </source>
</evidence>
<dbReference type="Gene3D" id="3.40.190.10">
    <property type="entry name" value="Periplasmic binding protein-like II"/>
    <property type="match status" value="2"/>
</dbReference>
<dbReference type="InParanoid" id="A0A1Q6DU47"/>
<dbReference type="Proteomes" id="UP000185744">
    <property type="component" value="Unassembled WGS sequence"/>
</dbReference>
<dbReference type="InterPro" id="IPR015168">
    <property type="entry name" value="SsuA/THI5"/>
</dbReference>
<dbReference type="STRING" id="1903181.BTN85_0360"/>
<dbReference type="SUPFAM" id="SSF53850">
    <property type="entry name" value="Periplasmic binding protein-like II"/>
    <property type="match status" value="1"/>
</dbReference>
<dbReference type="InterPro" id="IPR019546">
    <property type="entry name" value="TAT_signal_bac_arc"/>
</dbReference>
<reference evidence="5" key="1">
    <citation type="submission" date="2016-12" db="EMBL/GenBank/DDBJ databases">
        <title>Discovery of methanogenic haloarchaea.</title>
        <authorList>
            <person name="Sorokin D.Y."/>
            <person name="Makarova K.S."/>
            <person name="Abbas B."/>
            <person name="Ferrer M."/>
            <person name="Golyshin P.N."/>
        </authorList>
    </citation>
    <scope>NUCLEOTIDE SEQUENCE [LARGE SCALE GENOMIC DNA]</scope>
    <source>
        <strain evidence="5">HMET1</strain>
    </source>
</reference>
<dbReference type="PANTHER" id="PTHR30024:SF47">
    <property type="entry name" value="TAURINE-BINDING PERIPLASMIC PROTEIN"/>
    <property type="match status" value="1"/>
</dbReference>
<gene>
    <name evidence="5" type="ORF">BTN85_0360</name>
</gene>
<comment type="caution">
    <text evidence="5">The sequence shown here is derived from an EMBL/GenBank/DDBJ whole genome shotgun (WGS) entry which is preliminary data.</text>
</comment>
<dbReference type="CDD" id="cd01008">
    <property type="entry name" value="PBP2_NrtA_SsuA_CpmA_like"/>
    <property type="match status" value="1"/>
</dbReference>
<dbReference type="PANTHER" id="PTHR30024">
    <property type="entry name" value="ALIPHATIC SULFONATES-BINDING PROTEIN-RELATED"/>
    <property type="match status" value="1"/>
</dbReference>
<keyword evidence="6" id="KW-1185">Reference proteome</keyword>
<evidence type="ECO:0000256" key="2">
    <source>
        <dbReference type="ARBA" id="ARBA00010742"/>
    </source>
</evidence>